<comment type="similarity">
    <text evidence="1">Belongs to the SCO1/2 family.</text>
</comment>
<dbReference type="GO" id="GO:0046872">
    <property type="term" value="F:metal ion binding"/>
    <property type="evidence" value="ECO:0007669"/>
    <property type="project" value="UniProtKB-KW"/>
</dbReference>
<evidence type="ECO:0000256" key="2">
    <source>
        <dbReference type="PIRSR" id="PIRSR603782-1"/>
    </source>
</evidence>
<gene>
    <name evidence="6" type="ORF">HHL09_04775</name>
</gene>
<dbReference type="PANTHER" id="PTHR12151:SF25">
    <property type="entry name" value="LINALOOL DEHYDRATASE_ISOMERASE DOMAIN-CONTAINING PROTEIN"/>
    <property type="match status" value="1"/>
</dbReference>
<keyword evidence="7" id="KW-1185">Reference proteome</keyword>
<evidence type="ECO:0000256" key="4">
    <source>
        <dbReference type="SAM" id="MobiDB-lite"/>
    </source>
</evidence>
<dbReference type="InterPro" id="IPR003782">
    <property type="entry name" value="SCO1/SenC"/>
</dbReference>
<evidence type="ECO:0000256" key="5">
    <source>
        <dbReference type="SAM" id="SignalP"/>
    </source>
</evidence>
<name>A0A858REE6_9BACT</name>
<evidence type="ECO:0000256" key="3">
    <source>
        <dbReference type="PIRSR" id="PIRSR603782-2"/>
    </source>
</evidence>
<keyword evidence="5" id="KW-0732">Signal</keyword>
<dbReference type="Gene3D" id="3.40.30.10">
    <property type="entry name" value="Glutaredoxin"/>
    <property type="match status" value="1"/>
</dbReference>
<feature type="signal peptide" evidence="5">
    <location>
        <begin position="1"/>
        <end position="18"/>
    </location>
</feature>
<reference evidence="6 7" key="1">
    <citation type="submission" date="2020-04" db="EMBL/GenBank/DDBJ databases">
        <title>Luteolibacter sp. G-1-1-1 isolated from soil.</title>
        <authorList>
            <person name="Dahal R.H."/>
        </authorList>
    </citation>
    <scope>NUCLEOTIDE SEQUENCE [LARGE SCALE GENOMIC DNA]</scope>
    <source>
        <strain evidence="6 7">G-1-1-1</strain>
    </source>
</reference>
<evidence type="ECO:0000313" key="6">
    <source>
        <dbReference type="EMBL" id="QJE95112.1"/>
    </source>
</evidence>
<feature type="chain" id="PRO_5033051510" evidence="5">
    <location>
        <begin position="19"/>
        <end position="193"/>
    </location>
</feature>
<evidence type="ECO:0000256" key="1">
    <source>
        <dbReference type="ARBA" id="ARBA00010996"/>
    </source>
</evidence>
<sequence length="193" mass="21142">MKALFLACLLGCPAMAVAEDRPAPVTALPQGSLYGFDSTWTNQEGKKVVWKDSGGKTRIVAFGYASCKGVCPRIIGDMQRIEKELTDAERARCRFMFISLDPEHDKVAELKDLGERHKIDDSHWDLLTGDGEAVLEIAVALGIRYDRLPNGVDFAHSYLITVIDAKGMVRHKWSDPSEGPGPSVEAVRKAGGK</sequence>
<feature type="binding site" evidence="2">
    <location>
        <position position="71"/>
    </location>
    <ligand>
        <name>Cu cation</name>
        <dbReference type="ChEBI" id="CHEBI:23378"/>
    </ligand>
</feature>
<dbReference type="CDD" id="cd02968">
    <property type="entry name" value="SCO"/>
    <property type="match status" value="1"/>
</dbReference>
<dbReference type="InterPro" id="IPR036249">
    <property type="entry name" value="Thioredoxin-like_sf"/>
</dbReference>
<organism evidence="6 7">
    <name type="scientific">Luteolibacter luteus</name>
    <dbReference type="NCBI Taxonomy" id="2728835"/>
    <lineage>
        <taxon>Bacteria</taxon>
        <taxon>Pseudomonadati</taxon>
        <taxon>Verrucomicrobiota</taxon>
        <taxon>Verrucomicrobiia</taxon>
        <taxon>Verrucomicrobiales</taxon>
        <taxon>Verrucomicrobiaceae</taxon>
        <taxon>Luteolibacter</taxon>
    </lineage>
</organism>
<dbReference type="EMBL" id="CP051774">
    <property type="protein sequence ID" value="QJE95112.1"/>
    <property type="molecule type" value="Genomic_DNA"/>
</dbReference>
<dbReference type="SUPFAM" id="SSF52833">
    <property type="entry name" value="Thioredoxin-like"/>
    <property type="match status" value="1"/>
</dbReference>
<dbReference type="AlphaFoldDB" id="A0A858REE6"/>
<proteinExistence type="inferred from homology"/>
<feature type="disulfide bond" description="Redox-active" evidence="3">
    <location>
        <begin position="67"/>
        <end position="71"/>
    </location>
</feature>
<keyword evidence="2" id="KW-0479">Metal-binding</keyword>
<protein>
    <submittedName>
        <fullName evidence="6">SCO family protein</fullName>
    </submittedName>
</protein>
<keyword evidence="2" id="KW-0186">Copper</keyword>
<feature type="binding site" evidence="2">
    <location>
        <position position="67"/>
    </location>
    <ligand>
        <name>Cu cation</name>
        <dbReference type="ChEBI" id="CHEBI:23378"/>
    </ligand>
</feature>
<dbReference type="Proteomes" id="UP000501812">
    <property type="component" value="Chromosome"/>
</dbReference>
<feature type="binding site" evidence="2">
    <location>
        <position position="156"/>
    </location>
    <ligand>
        <name>Cu cation</name>
        <dbReference type="ChEBI" id="CHEBI:23378"/>
    </ligand>
</feature>
<keyword evidence="3" id="KW-1015">Disulfide bond</keyword>
<dbReference type="PANTHER" id="PTHR12151">
    <property type="entry name" value="ELECTRON TRANSPORT PROTIN SCO1/SENC FAMILY MEMBER"/>
    <property type="match status" value="1"/>
</dbReference>
<dbReference type="Pfam" id="PF02630">
    <property type="entry name" value="SCO1-SenC"/>
    <property type="match status" value="1"/>
</dbReference>
<dbReference type="KEGG" id="luo:HHL09_04775"/>
<dbReference type="RefSeq" id="WP_169453333.1">
    <property type="nucleotide sequence ID" value="NZ_CP051774.1"/>
</dbReference>
<evidence type="ECO:0000313" key="7">
    <source>
        <dbReference type="Proteomes" id="UP000501812"/>
    </source>
</evidence>
<feature type="region of interest" description="Disordered" evidence="4">
    <location>
        <begin position="172"/>
        <end position="193"/>
    </location>
</feature>
<accession>A0A858REE6</accession>